<organism evidence="4">
    <name type="scientific">Micromonospora sp. CCTCC AA 2012012</name>
    <dbReference type="NCBI Taxonomy" id="3111921"/>
    <lineage>
        <taxon>Bacteria</taxon>
        <taxon>Bacillati</taxon>
        <taxon>Actinomycetota</taxon>
        <taxon>Actinomycetes</taxon>
        <taxon>Micromonosporales</taxon>
        <taxon>Micromonosporaceae</taxon>
        <taxon>Micromonospora</taxon>
    </lineage>
</organism>
<reference evidence="4" key="2">
    <citation type="submission" date="2024-06" db="EMBL/GenBank/DDBJ databases">
        <title>Micromonospora mangrovi CCTCC AA 2012012 genome sequences.</title>
        <authorList>
            <person name="Gao J."/>
        </authorList>
    </citation>
    <scope>NUCLEOTIDE SEQUENCE</scope>
    <source>
        <strain evidence="4">CCTCC AA 2012012</strain>
    </source>
</reference>
<evidence type="ECO:0000256" key="2">
    <source>
        <dbReference type="SAM" id="SignalP"/>
    </source>
</evidence>
<keyword evidence="2" id="KW-0732">Signal</keyword>
<dbReference type="AlphaFoldDB" id="A0AAU8HFF3"/>
<dbReference type="EMBL" id="CP157762">
    <property type="protein sequence ID" value="XBP93393.1"/>
    <property type="molecule type" value="Genomic_DNA"/>
</dbReference>
<proteinExistence type="predicted"/>
<sequence>MRVFDRWNAVVVALAFVLAGLGAPACVETSQPGAVVTAAHRSIGSDGAHVHPPDVRPVSAPVTTPHLPAPTSGDPRVAGARPAYPGTPPELRAEVVGAPCGDHRAGVGLTDGPDDLLLAAPASVDGTTVSVLAAIRYRQPVVPLPPRGTLPTRAPPVTA</sequence>
<accession>A0AAU8HFF3</accession>
<evidence type="ECO:0000256" key="1">
    <source>
        <dbReference type="SAM" id="MobiDB-lite"/>
    </source>
</evidence>
<gene>
    <name evidence="4" type="ORF">ABUL08_28145</name>
    <name evidence="3" type="ORF">VK199_28060</name>
</gene>
<feature type="region of interest" description="Disordered" evidence="1">
    <location>
        <begin position="61"/>
        <end position="90"/>
    </location>
</feature>
<feature type="chain" id="PRO_5043289143" evidence="2">
    <location>
        <begin position="26"/>
        <end position="159"/>
    </location>
</feature>
<name>A0AAU8HFF3_9ACTN</name>
<evidence type="ECO:0000313" key="4">
    <source>
        <dbReference type="EMBL" id="XCH74091.1"/>
    </source>
</evidence>
<reference evidence="3" key="1">
    <citation type="submission" date="2024-01" db="EMBL/GenBank/DDBJ databases">
        <title>The genome sequence of Micromonospora mangrovi CCTCC AA 2012012.</title>
        <authorList>
            <person name="Gao J."/>
        </authorList>
    </citation>
    <scope>NUCLEOTIDE SEQUENCE</scope>
    <source>
        <strain evidence="3">CCTCC AA 2012012</strain>
    </source>
</reference>
<evidence type="ECO:0000313" key="3">
    <source>
        <dbReference type="EMBL" id="XBP93393.1"/>
    </source>
</evidence>
<feature type="signal peptide" evidence="2">
    <location>
        <begin position="1"/>
        <end position="25"/>
    </location>
</feature>
<dbReference type="EMBL" id="CP159342">
    <property type="protein sequence ID" value="XCH74091.1"/>
    <property type="molecule type" value="Genomic_DNA"/>
</dbReference>
<dbReference type="RefSeq" id="WP_350933050.1">
    <property type="nucleotide sequence ID" value="NZ_CP157762.1"/>
</dbReference>
<protein>
    <submittedName>
        <fullName evidence="4">Uncharacterized protein</fullName>
    </submittedName>
</protein>